<evidence type="ECO:0000313" key="9">
    <source>
        <dbReference type="EMBL" id="POY50461.1"/>
    </source>
</evidence>
<dbReference type="PANTHER" id="PTHR43161:SF9">
    <property type="entry name" value="SORBITOL DEHYDROGENASE"/>
    <property type="match status" value="1"/>
</dbReference>
<keyword evidence="4" id="KW-0862">Zinc</keyword>
<evidence type="ECO:0000256" key="5">
    <source>
        <dbReference type="ARBA" id="ARBA00023002"/>
    </source>
</evidence>
<reference evidence="10 11" key="2">
    <citation type="submission" date="2020-11" db="EMBL/GenBank/DDBJ databases">
        <title>Complete genome sequence of Pectobacterium versatile F131.</title>
        <authorList>
            <person name="Shirshikov F.V."/>
            <person name="Miroshnikov K."/>
            <person name="Toshakov S.V."/>
            <person name="Kabanova A.P."/>
            <person name="Barannik A.P."/>
            <person name="Shneider M."/>
            <person name="Ignatov A.N."/>
            <person name="Miroshnikov K.A."/>
            <person name="Mikhailova Y.V."/>
            <person name="Shelenkov A."/>
            <person name="Yanushevich Y.G."/>
            <person name="Evseev P.V."/>
        </authorList>
    </citation>
    <scope>NUCLEOTIDE SEQUENCE [LARGE SCALE GENOMIC DNA]</scope>
    <source>
        <strain evidence="10 11">F131</strain>
    </source>
</reference>
<dbReference type="InterPro" id="IPR013149">
    <property type="entry name" value="ADH-like_C"/>
</dbReference>
<name>A0A221TEZ6_9GAMM</name>
<dbReference type="GO" id="GO:0016491">
    <property type="term" value="F:oxidoreductase activity"/>
    <property type="evidence" value="ECO:0007669"/>
    <property type="project" value="UniProtKB-KW"/>
</dbReference>
<dbReference type="Pfam" id="PF00107">
    <property type="entry name" value="ADH_zinc_N"/>
    <property type="match status" value="1"/>
</dbReference>
<dbReference type="Proteomes" id="UP000237284">
    <property type="component" value="Chromosome"/>
</dbReference>
<keyword evidence="5" id="KW-0560">Oxidoreductase</keyword>
<evidence type="ECO:0000256" key="2">
    <source>
        <dbReference type="ARBA" id="ARBA00008072"/>
    </source>
</evidence>
<keyword evidence="3" id="KW-0479">Metal-binding</keyword>
<evidence type="ECO:0000313" key="10">
    <source>
        <dbReference type="EMBL" id="QPK16083.1"/>
    </source>
</evidence>
<feature type="domain" description="Alcohol dehydrogenase-like N-terminal" evidence="8">
    <location>
        <begin position="30"/>
        <end position="144"/>
    </location>
</feature>
<dbReference type="InterPro" id="IPR036291">
    <property type="entry name" value="NAD(P)-bd_dom_sf"/>
</dbReference>
<comment type="cofactor">
    <cofactor evidence="1">
        <name>Zn(2+)</name>
        <dbReference type="ChEBI" id="CHEBI:29105"/>
    </cofactor>
</comment>
<proteinExistence type="inferred from homology"/>
<reference evidence="9" key="1">
    <citation type="submission" date="2017-12" db="EMBL/GenBank/DDBJ databases">
        <title>First report on the novel genomospecies/subspecies of Pectobacterium carotovorum in Russia.</title>
        <authorList>
            <person name="Shirshikov F.V."/>
            <person name="Miroshnikov K."/>
            <person name="Toshakov S.V."/>
            <person name="Kabanova A.P."/>
            <person name="Barannik A.P."/>
            <person name="Shneider M."/>
            <person name="Ignatov A.N."/>
            <person name="Miroshnikov K.A."/>
        </authorList>
    </citation>
    <scope>NUCLEOTIDE SEQUENCE [LARGE SCALE GENOMIC DNA]</scope>
    <source>
        <strain evidence="9">F131</strain>
    </source>
</reference>
<dbReference type="Gene3D" id="3.90.180.10">
    <property type="entry name" value="Medium-chain alcohol dehydrogenases, catalytic domain"/>
    <property type="match status" value="1"/>
</dbReference>
<dbReference type="EMBL" id="CP065030">
    <property type="protein sequence ID" value="QPK16083.1"/>
    <property type="molecule type" value="Genomic_DNA"/>
</dbReference>
<dbReference type="EMBL" id="PDVW01000007">
    <property type="protein sequence ID" value="POY50461.1"/>
    <property type="molecule type" value="Genomic_DNA"/>
</dbReference>
<organism evidence="9">
    <name type="scientific">Pectobacterium versatile</name>
    <dbReference type="NCBI Taxonomy" id="2488639"/>
    <lineage>
        <taxon>Bacteria</taxon>
        <taxon>Pseudomonadati</taxon>
        <taxon>Pseudomonadota</taxon>
        <taxon>Gammaproteobacteria</taxon>
        <taxon>Enterobacterales</taxon>
        <taxon>Pectobacteriaceae</taxon>
        <taxon>Pectobacterium</taxon>
    </lineage>
</organism>
<protein>
    <submittedName>
        <fullName evidence="10">Alcohol dehydrogenase catalytic domain-containing protein</fullName>
    </submittedName>
    <submittedName>
        <fullName evidence="9">L-idonate 5-dehydrogenase</fullName>
    </submittedName>
</protein>
<evidence type="ECO:0000259" key="7">
    <source>
        <dbReference type="Pfam" id="PF00107"/>
    </source>
</evidence>
<dbReference type="SUPFAM" id="SSF50129">
    <property type="entry name" value="GroES-like"/>
    <property type="match status" value="1"/>
</dbReference>
<evidence type="ECO:0000256" key="3">
    <source>
        <dbReference type="ARBA" id="ARBA00022723"/>
    </source>
</evidence>
<evidence type="ECO:0000259" key="8">
    <source>
        <dbReference type="Pfam" id="PF08240"/>
    </source>
</evidence>
<sequence length="348" mass="37525">MKQDTLTFDACIVHGKKDVKVESRELTYTENDIVVNVECGGICGSDIHYYHEGHAGLSVIKHPMVIGHEFVGRIHQAPENSQLKVGQKVAINPSQPCNQCNYCLEGKQNECQSMRFMGSAQFNPHVHGGFAQYVTVSAQQCYPYDENVPSQIMALAEPTAVVIHAINVAGSLVGKKVLVIGAGPIGALTIAAAKASGAVEIVASDISERCRNIALEMGADASVNPLDESAMEIYNQNKGYFDVTFEASGAPAAIASSVFATRPNGLIVQIGMGPSPVHYPVAQMLVKELSWKGSFRFINEFATAVKWLEKGIINPQPIISAEYSYHDVENALIAASDKNISSKVLVKF</sequence>
<dbReference type="Gene3D" id="3.40.50.720">
    <property type="entry name" value="NAD(P)-binding Rossmann-like Domain"/>
    <property type="match status" value="1"/>
</dbReference>
<dbReference type="CDD" id="cd08232">
    <property type="entry name" value="idonate-5-DH"/>
    <property type="match status" value="1"/>
</dbReference>
<evidence type="ECO:0000256" key="6">
    <source>
        <dbReference type="ARBA" id="ARBA00023027"/>
    </source>
</evidence>
<dbReference type="FunFam" id="3.40.50.720:FF:000068">
    <property type="entry name" value="Sorbitol dehydrogenase"/>
    <property type="match status" value="1"/>
</dbReference>
<dbReference type="NCBIfam" id="NF007375">
    <property type="entry name" value="PRK09880.1"/>
    <property type="match status" value="1"/>
</dbReference>
<evidence type="ECO:0000313" key="11">
    <source>
        <dbReference type="Proteomes" id="UP000237284"/>
    </source>
</evidence>
<dbReference type="PANTHER" id="PTHR43161">
    <property type="entry name" value="SORBITOL DEHYDROGENASE"/>
    <property type="match status" value="1"/>
</dbReference>
<comment type="similarity">
    <text evidence="2">Belongs to the zinc-containing alcohol dehydrogenase family.</text>
</comment>
<dbReference type="GO" id="GO:0046872">
    <property type="term" value="F:metal ion binding"/>
    <property type="evidence" value="ECO:0007669"/>
    <property type="project" value="UniProtKB-KW"/>
</dbReference>
<feature type="domain" description="Alcohol dehydrogenase-like C-terminal" evidence="7">
    <location>
        <begin position="184"/>
        <end position="309"/>
    </location>
</feature>
<dbReference type="InterPro" id="IPR013154">
    <property type="entry name" value="ADH-like_N"/>
</dbReference>
<evidence type="ECO:0000256" key="1">
    <source>
        <dbReference type="ARBA" id="ARBA00001947"/>
    </source>
</evidence>
<gene>
    <name evidence="10" type="ORF">F131LOC_001380</name>
    <name evidence="9" type="ORF">F131LOC_01679</name>
</gene>
<evidence type="ECO:0000256" key="4">
    <source>
        <dbReference type="ARBA" id="ARBA00022833"/>
    </source>
</evidence>
<keyword evidence="6" id="KW-0520">NAD</keyword>
<dbReference type="AlphaFoldDB" id="A0A221TEZ6"/>
<accession>A0A221TEZ6</accession>
<dbReference type="Pfam" id="PF08240">
    <property type="entry name" value="ADH_N"/>
    <property type="match status" value="1"/>
</dbReference>
<dbReference type="RefSeq" id="WP_103861648.1">
    <property type="nucleotide sequence ID" value="NZ_BGPS01000025.1"/>
</dbReference>
<dbReference type="InterPro" id="IPR011032">
    <property type="entry name" value="GroES-like_sf"/>
</dbReference>
<dbReference type="SUPFAM" id="SSF51735">
    <property type="entry name" value="NAD(P)-binding Rossmann-fold domains"/>
    <property type="match status" value="1"/>
</dbReference>